<dbReference type="OrthoDB" id="10295586at2759"/>
<sequence length="550" mass="62912">MIRPGAVEHTGSSCRPARSEHPSCSCRVADSHALPAPHRHSRRQARWQGVTLGFAILLAASMPQSWAAGQDGQGHSKVHRRPRKDQSMGRSLADHSSSLPPGFYKRSVDVGVFQTSLAGVLELEDGREEPAVLYLYLKGMKHADVTTFRGFMFQESADREWYNWGGTGLCMPQIAWEWLPRVFFRSVAEQEKEWDFTVFKDIMFNETSEPEMGTQEERMRICVPFPFEMNVSNNEAAGDFEVHVEGWKNFVYYSPGSVNQPVPPTPVATGPGGTREVVALLVPFLRPTPTHIANNLLYFYIKYHLELGFSKFVQYTQSVYLAGFWEDARLRRYWEAGVLEYVLWDSTAECVGHLKCMQPLMYSHAILSYWGQPVYLSLADHDEYLSLNHPDRYASVNIPRYNVVCGPGQCEYQEAAAGTAQNWELQRQPNQQLVELELWRDATDWKHPMEHYTYRAREGFTGDRGKCMVDPNHMGGFNVHYGMVLPSGKRQDPPRGYLPWGGPIDEECAVWLHLVNLFTGRDNRTTHEVQDRWHWVFDRVSGHRMQTGGN</sequence>
<dbReference type="AlphaFoldDB" id="I0YYD1"/>
<accession>I0YYD1</accession>
<comment type="caution">
    <text evidence="2">The sequence shown here is derived from an EMBL/GenBank/DDBJ whole genome shotgun (WGS) entry which is preliminary data.</text>
</comment>
<dbReference type="KEGG" id="csl:COCSUDRAFT_65895"/>
<evidence type="ECO:0000256" key="1">
    <source>
        <dbReference type="SAM" id="MobiDB-lite"/>
    </source>
</evidence>
<evidence type="ECO:0000313" key="3">
    <source>
        <dbReference type="Proteomes" id="UP000007264"/>
    </source>
</evidence>
<organism evidence="2 3">
    <name type="scientific">Coccomyxa subellipsoidea (strain C-169)</name>
    <name type="common">Green microalga</name>
    <dbReference type="NCBI Taxonomy" id="574566"/>
    <lineage>
        <taxon>Eukaryota</taxon>
        <taxon>Viridiplantae</taxon>
        <taxon>Chlorophyta</taxon>
        <taxon>core chlorophytes</taxon>
        <taxon>Trebouxiophyceae</taxon>
        <taxon>Trebouxiophyceae incertae sedis</taxon>
        <taxon>Coccomyxaceae</taxon>
        <taxon>Coccomyxa</taxon>
        <taxon>Coccomyxa subellipsoidea</taxon>
    </lineage>
</organism>
<dbReference type="EMBL" id="AGSI01000007">
    <property type="protein sequence ID" value="EIE23400.1"/>
    <property type="molecule type" value="Genomic_DNA"/>
</dbReference>
<feature type="region of interest" description="Disordered" evidence="1">
    <location>
        <begin position="1"/>
        <end position="22"/>
    </location>
</feature>
<dbReference type="Proteomes" id="UP000007264">
    <property type="component" value="Unassembled WGS sequence"/>
</dbReference>
<name>I0YYD1_COCSC</name>
<gene>
    <name evidence="2" type="ORF">COCSUDRAFT_65895</name>
</gene>
<reference evidence="2 3" key="1">
    <citation type="journal article" date="2012" name="Genome Biol.">
        <title>The genome of the polar eukaryotic microalga coccomyxa subellipsoidea reveals traits of cold adaptation.</title>
        <authorList>
            <person name="Blanc G."/>
            <person name="Agarkova I."/>
            <person name="Grimwood J."/>
            <person name="Kuo A."/>
            <person name="Brueggeman A."/>
            <person name="Dunigan D."/>
            <person name="Gurnon J."/>
            <person name="Ladunga I."/>
            <person name="Lindquist E."/>
            <person name="Lucas S."/>
            <person name="Pangilinan J."/>
            <person name="Proschold T."/>
            <person name="Salamov A."/>
            <person name="Schmutz J."/>
            <person name="Weeks D."/>
            <person name="Yamada T."/>
            <person name="Claverie J.M."/>
            <person name="Grigoriev I."/>
            <person name="Van Etten J."/>
            <person name="Lomsadze A."/>
            <person name="Borodovsky M."/>
        </authorList>
    </citation>
    <scope>NUCLEOTIDE SEQUENCE [LARGE SCALE GENOMIC DNA]</scope>
    <source>
        <strain evidence="2 3">C-169</strain>
    </source>
</reference>
<evidence type="ECO:0000313" key="2">
    <source>
        <dbReference type="EMBL" id="EIE23400.1"/>
    </source>
</evidence>
<dbReference type="RefSeq" id="XP_005647944.1">
    <property type="nucleotide sequence ID" value="XM_005647887.1"/>
</dbReference>
<feature type="region of interest" description="Disordered" evidence="1">
    <location>
        <begin position="67"/>
        <end position="98"/>
    </location>
</feature>
<protein>
    <recommendedName>
        <fullName evidence="4">Glycosyltransferase family 92 protein</fullName>
    </recommendedName>
</protein>
<dbReference type="GeneID" id="17041392"/>
<evidence type="ECO:0008006" key="4">
    <source>
        <dbReference type="Google" id="ProtNLM"/>
    </source>
</evidence>
<proteinExistence type="predicted"/>
<keyword evidence="3" id="KW-1185">Reference proteome</keyword>